<dbReference type="PROSITE" id="PS51318">
    <property type="entry name" value="TAT"/>
    <property type="match status" value="1"/>
</dbReference>
<feature type="chain" id="PRO_5043887668" description="Twin-arginine translocation signal domain-containing protein" evidence="2">
    <location>
        <begin position="34"/>
        <end position="176"/>
    </location>
</feature>
<accession>A0AAV5NTI6</accession>
<dbReference type="InterPro" id="IPR006311">
    <property type="entry name" value="TAT_signal"/>
</dbReference>
<dbReference type="RefSeq" id="WP_101110930.1">
    <property type="nucleotide sequence ID" value="NZ_AP025145.1"/>
</dbReference>
<dbReference type="EMBL" id="BSNX01000041">
    <property type="protein sequence ID" value="GLQ74031.1"/>
    <property type="molecule type" value="Genomic_DNA"/>
</dbReference>
<keyword evidence="1 2" id="KW-0732">Signal</keyword>
<dbReference type="AlphaFoldDB" id="A0AAV5NTI6"/>
<dbReference type="InterPro" id="IPR019546">
    <property type="entry name" value="TAT_signal_bac_arc"/>
</dbReference>
<evidence type="ECO:0000313" key="3">
    <source>
        <dbReference type="EMBL" id="GLQ74031.1"/>
    </source>
</evidence>
<feature type="signal peptide" evidence="2">
    <location>
        <begin position="1"/>
        <end position="33"/>
    </location>
</feature>
<sequence>MNDQNLSRRKFLKLSSVSAATALTLSLSGYSLAGQKWQMKVSKLNTEEANLLLALCRRIYPHPHLADFFYGACVESLDGQLSGDSLASFKQGLSTLNKSGFSTMSVTAQDAVLNKLSSEPFFQTVRGNMVVSLYNNPKIWAKFGYEGPSFSKGGYLHRGFDDIDWLPMENKEVSNG</sequence>
<dbReference type="NCBIfam" id="TIGR01409">
    <property type="entry name" value="TAT_signal_seq"/>
    <property type="match status" value="1"/>
</dbReference>
<protein>
    <recommendedName>
        <fullName evidence="5">Twin-arginine translocation signal domain-containing protein</fullName>
    </recommendedName>
</protein>
<evidence type="ECO:0000313" key="4">
    <source>
        <dbReference type="Proteomes" id="UP001156690"/>
    </source>
</evidence>
<gene>
    <name evidence="3" type="ORF">GCM10007932_33910</name>
</gene>
<proteinExistence type="predicted"/>
<evidence type="ECO:0008006" key="5">
    <source>
        <dbReference type="Google" id="ProtNLM"/>
    </source>
</evidence>
<keyword evidence="4" id="KW-1185">Reference proteome</keyword>
<organism evidence="3 4">
    <name type="scientific">Vibrio penaeicida</name>
    <dbReference type="NCBI Taxonomy" id="104609"/>
    <lineage>
        <taxon>Bacteria</taxon>
        <taxon>Pseudomonadati</taxon>
        <taxon>Pseudomonadota</taxon>
        <taxon>Gammaproteobacteria</taxon>
        <taxon>Vibrionales</taxon>
        <taxon>Vibrionaceae</taxon>
        <taxon>Vibrio</taxon>
    </lineage>
</organism>
<name>A0AAV5NTI6_9VIBR</name>
<evidence type="ECO:0000256" key="2">
    <source>
        <dbReference type="SAM" id="SignalP"/>
    </source>
</evidence>
<comment type="caution">
    <text evidence="3">The sequence shown here is derived from an EMBL/GenBank/DDBJ whole genome shotgun (WGS) entry which is preliminary data.</text>
</comment>
<reference evidence="4" key="1">
    <citation type="journal article" date="2019" name="Int. J. Syst. Evol. Microbiol.">
        <title>The Global Catalogue of Microorganisms (GCM) 10K type strain sequencing project: providing services to taxonomists for standard genome sequencing and annotation.</title>
        <authorList>
            <consortium name="The Broad Institute Genomics Platform"/>
            <consortium name="The Broad Institute Genome Sequencing Center for Infectious Disease"/>
            <person name="Wu L."/>
            <person name="Ma J."/>
        </authorList>
    </citation>
    <scope>NUCLEOTIDE SEQUENCE [LARGE SCALE GENOMIC DNA]</scope>
    <source>
        <strain evidence="4">NBRC 15640</strain>
    </source>
</reference>
<evidence type="ECO:0000256" key="1">
    <source>
        <dbReference type="ARBA" id="ARBA00022729"/>
    </source>
</evidence>
<dbReference type="Proteomes" id="UP001156690">
    <property type="component" value="Unassembled WGS sequence"/>
</dbReference>